<keyword evidence="5" id="KW-0418">Kinase</keyword>
<dbReference type="Gene3D" id="3.30.450.20">
    <property type="entry name" value="PAS domain"/>
    <property type="match status" value="1"/>
</dbReference>
<dbReference type="InterPro" id="IPR000014">
    <property type="entry name" value="PAS"/>
</dbReference>
<dbReference type="GO" id="GO:0000155">
    <property type="term" value="F:phosphorelay sensor kinase activity"/>
    <property type="evidence" value="ECO:0007669"/>
    <property type="project" value="InterPro"/>
</dbReference>
<dbReference type="Gene3D" id="1.10.287.130">
    <property type="match status" value="1"/>
</dbReference>
<dbReference type="Pfam" id="PF00512">
    <property type="entry name" value="HisKA"/>
    <property type="match status" value="1"/>
</dbReference>
<dbReference type="PRINTS" id="PR00344">
    <property type="entry name" value="BCTRLSENSOR"/>
</dbReference>
<dbReference type="InterPro" id="IPR003661">
    <property type="entry name" value="HisK_dim/P_dom"/>
</dbReference>
<dbReference type="EC" id="2.7.13.3" evidence="2"/>
<dbReference type="PANTHER" id="PTHR43065:SF42">
    <property type="entry name" value="TWO-COMPONENT SENSOR PPRA"/>
    <property type="match status" value="1"/>
</dbReference>
<dbReference type="SMART" id="SM00388">
    <property type="entry name" value="HisKA"/>
    <property type="match status" value="1"/>
</dbReference>
<protein>
    <recommendedName>
        <fullName evidence="2">histidine kinase</fullName>
        <ecNumber evidence="2">2.7.13.3</ecNumber>
    </recommendedName>
</protein>
<dbReference type="Pfam" id="PF01590">
    <property type="entry name" value="GAF"/>
    <property type="match status" value="1"/>
</dbReference>
<dbReference type="InterPro" id="IPR013656">
    <property type="entry name" value="PAS_4"/>
</dbReference>
<keyword evidence="4" id="KW-0808">Transferase</keyword>
<proteinExistence type="predicted"/>
<dbReference type="PANTHER" id="PTHR43065">
    <property type="entry name" value="SENSOR HISTIDINE KINASE"/>
    <property type="match status" value="1"/>
</dbReference>
<accession>A0A2S6N0N3</accession>
<evidence type="ECO:0000259" key="9">
    <source>
        <dbReference type="PROSITE" id="PS50110"/>
    </source>
</evidence>
<dbReference type="Pfam" id="PF08448">
    <property type="entry name" value="PAS_4"/>
    <property type="match status" value="1"/>
</dbReference>
<name>A0A2S6N0N3_RHOGL</name>
<dbReference type="InterPro" id="IPR036890">
    <property type="entry name" value="HATPase_C_sf"/>
</dbReference>
<gene>
    <name evidence="11" type="ORF">CCS01_25250</name>
</gene>
<feature type="domain" description="Response regulatory" evidence="9">
    <location>
        <begin position="593"/>
        <end position="705"/>
    </location>
</feature>
<dbReference type="Pfam" id="PF00072">
    <property type="entry name" value="Response_reg"/>
    <property type="match status" value="1"/>
</dbReference>
<dbReference type="Gene3D" id="3.30.565.10">
    <property type="entry name" value="Histidine kinase-like ATPase, C-terminal domain"/>
    <property type="match status" value="1"/>
</dbReference>
<dbReference type="InterPro" id="IPR035965">
    <property type="entry name" value="PAS-like_dom_sf"/>
</dbReference>
<evidence type="ECO:0000313" key="12">
    <source>
        <dbReference type="Proteomes" id="UP000239724"/>
    </source>
</evidence>
<evidence type="ECO:0000259" key="8">
    <source>
        <dbReference type="PROSITE" id="PS50109"/>
    </source>
</evidence>
<evidence type="ECO:0000259" key="10">
    <source>
        <dbReference type="PROSITE" id="PS50112"/>
    </source>
</evidence>
<dbReference type="InterPro" id="IPR003594">
    <property type="entry name" value="HATPase_dom"/>
</dbReference>
<dbReference type="SUPFAM" id="SSF55785">
    <property type="entry name" value="PYP-like sensor domain (PAS domain)"/>
    <property type="match status" value="1"/>
</dbReference>
<evidence type="ECO:0000256" key="3">
    <source>
        <dbReference type="ARBA" id="ARBA00022553"/>
    </source>
</evidence>
<dbReference type="SMART" id="SM00448">
    <property type="entry name" value="REC"/>
    <property type="match status" value="1"/>
</dbReference>
<dbReference type="SMART" id="SM00387">
    <property type="entry name" value="HATPase_c"/>
    <property type="match status" value="1"/>
</dbReference>
<evidence type="ECO:0000256" key="4">
    <source>
        <dbReference type="ARBA" id="ARBA00022679"/>
    </source>
</evidence>
<feature type="coiled-coil region" evidence="7">
    <location>
        <begin position="314"/>
        <end position="341"/>
    </location>
</feature>
<dbReference type="InterPro" id="IPR003018">
    <property type="entry name" value="GAF"/>
</dbReference>
<dbReference type="NCBIfam" id="TIGR00229">
    <property type="entry name" value="sensory_box"/>
    <property type="match status" value="1"/>
</dbReference>
<dbReference type="SUPFAM" id="SSF55781">
    <property type="entry name" value="GAF domain-like"/>
    <property type="match status" value="1"/>
</dbReference>
<dbReference type="InterPro" id="IPR029016">
    <property type="entry name" value="GAF-like_dom_sf"/>
</dbReference>
<dbReference type="RefSeq" id="WP_104521590.1">
    <property type="nucleotide sequence ID" value="NZ_NHRY01000248.1"/>
</dbReference>
<evidence type="ECO:0000256" key="7">
    <source>
        <dbReference type="SAM" id="Coils"/>
    </source>
</evidence>
<evidence type="ECO:0000256" key="1">
    <source>
        <dbReference type="ARBA" id="ARBA00000085"/>
    </source>
</evidence>
<keyword evidence="3 6" id="KW-0597">Phosphoprotein</keyword>
<dbReference type="CDD" id="cd00082">
    <property type="entry name" value="HisKA"/>
    <property type="match status" value="1"/>
</dbReference>
<feature type="modified residue" description="4-aspartylphosphate" evidence="6">
    <location>
        <position position="642"/>
    </location>
</feature>
<keyword evidence="7" id="KW-0175">Coiled coil</keyword>
<evidence type="ECO:0000313" key="11">
    <source>
        <dbReference type="EMBL" id="PPQ28150.1"/>
    </source>
</evidence>
<dbReference type="Gene3D" id="3.30.450.40">
    <property type="match status" value="1"/>
</dbReference>
<feature type="domain" description="PAS" evidence="10">
    <location>
        <begin position="182"/>
        <end position="227"/>
    </location>
</feature>
<organism evidence="11 12">
    <name type="scientific">Rhodopila globiformis</name>
    <name type="common">Rhodopseudomonas globiformis</name>
    <dbReference type="NCBI Taxonomy" id="1071"/>
    <lineage>
        <taxon>Bacteria</taxon>
        <taxon>Pseudomonadati</taxon>
        <taxon>Pseudomonadota</taxon>
        <taxon>Alphaproteobacteria</taxon>
        <taxon>Acetobacterales</taxon>
        <taxon>Acetobacteraceae</taxon>
        <taxon>Rhodopila</taxon>
    </lineage>
</organism>
<dbReference type="EMBL" id="NHRY01000248">
    <property type="protein sequence ID" value="PPQ28150.1"/>
    <property type="molecule type" value="Genomic_DNA"/>
</dbReference>
<dbReference type="InterPro" id="IPR005467">
    <property type="entry name" value="His_kinase_dom"/>
</dbReference>
<sequence length="721" mass="77862">MTAASIDQELRLRLRQQEILAELGTLALRGVPRDTLFQEACRLVAGGLETQFCKVMRYLPADDELLVIAGVGWHEGVVGHARLGADIASPAGYALKIGSPVISNSLPAEGRFHTPQLLLDHGIHRAVNVIIRCNEEHFGVLEADSRHDGAFEPQDLAFMQAAANLLGLALERENSDQALAASHAQTNDILESISDAFYAVDHDWRVTYFNRKAEELWGRTRVALLGKVFWQEFPEAAGSAIHQAHLQAAREQRTITVEALSPVLSRWVDVTICPAENGLSVYLRDITARKQSEDTLKRLTETLEQRVHDRTLELAESNRRLTREIDERKEAEAALMQAQRLEAVGQLTGGIAHDFNNLLTAVIGNLELLRAGLTAERATRQADAALAAARRGGDLTRQLLAYARKQYVEPRPVDANAVVMRMRDLLGRSLGGLVSIETDLATALWPALADPAQLESIVLNLAINARDAMPDGGRVRIATRNVDATTDTLPTELQRRDYVLVMVEDAGVGMTPEVLAKAFEPFFTTKEIGKGSGLGLAQVHGVVQQLGGTARLHSVVGAGTRVEVFLPRAGQPADDAEKAGARPENAPPPGGITVLVIDDQPDVRDVAVAFLENAGYAVRNAGSGAEGLAALDSGPVSLALVDHGMAGMSGTEFVRQARQRQPRLPVIYLTGHAEPLLPEGIDPKDRVLTKPYAPDALLEAVRRALDDAAAPSAADGKPQAD</sequence>
<comment type="caution">
    <text evidence="11">The sequence shown here is derived from an EMBL/GenBank/DDBJ whole genome shotgun (WGS) entry which is preliminary data.</text>
</comment>
<dbReference type="PROSITE" id="PS50112">
    <property type="entry name" value="PAS"/>
    <property type="match status" value="1"/>
</dbReference>
<dbReference type="Gene3D" id="3.40.50.2300">
    <property type="match status" value="1"/>
</dbReference>
<dbReference type="SUPFAM" id="SSF55874">
    <property type="entry name" value="ATPase domain of HSP90 chaperone/DNA topoisomerase II/histidine kinase"/>
    <property type="match status" value="1"/>
</dbReference>
<comment type="catalytic activity">
    <reaction evidence="1">
        <text>ATP + protein L-histidine = ADP + protein N-phospho-L-histidine.</text>
        <dbReference type="EC" id="2.7.13.3"/>
    </reaction>
</comment>
<dbReference type="CDD" id="cd00130">
    <property type="entry name" value="PAS"/>
    <property type="match status" value="1"/>
</dbReference>
<dbReference type="SMART" id="SM00065">
    <property type="entry name" value="GAF"/>
    <property type="match status" value="1"/>
</dbReference>
<dbReference type="InterPro" id="IPR001789">
    <property type="entry name" value="Sig_transdc_resp-reg_receiver"/>
</dbReference>
<dbReference type="SUPFAM" id="SSF52172">
    <property type="entry name" value="CheY-like"/>
    <property type="match status" value="1"/>
</dbReference>
<feature type="domain" description="Histidine kinase" evidence="8">
    <location>
        <begin position="350"/>
        <end position="570"/>
    </location>
</feature>
<dbReference type="InterPro" id="IPR011006">
    <property type="entry name" value="CheY-like_superfamily"/>
</dbReference>
<dbReference type="Proteomes" id="UP000239724">
    <property type="component" value="Unassembled WGS sequence"/>
</dbReference>
<evidence type="ECO:0000256" key="6">
    <source>
        <dbReference type="PROSITE-ProRule" id="PRU00169"/>
    </source>
</evidence>
<keyword evidence="12" id="KW-1185">Reference proteome</keyword>
<dbReference type="InterPro" id="IPR036097">
    <property type="entry name" value="HisK_dim/P_sf"/>
</dbReference>
<dbReference type="SMART" id="SM00091">
    <property type="entry name" value="PAS"/>
    <property type="match status" value="1"/>
</dbReference>
<evidence type="ECO:0000256" key="2">
    <source>
        <dbReference type="ARBA" id="ARBA00012438"/>
    </source>
</evidence>
<dbReference type="Pfam" id="PF02518">
    <property type="entry name" value="HATPase_c"/>
    <property type="match status" value="1"/>
</dbReference>
<dbReference type="OrthoDB" id="9796100at2"/>
<dbReference type="PROSITE" id="PS50110">
    <property type="entry name" value="RESPONSE_REGULATORY"/>
    <property type="match status" value="1"/>
</dbReference>
<evidence type="ECO:0000256" key="5">
    <source>
        <dbReference type="ARBA" id="ARBA00022777"/>
    </source>
</evidence>
<dbReference type="AlphaFoldDB" id="A0A2S6N0N3"/>
<reference evidence="11 12" key="1">
    <citation type="journal article" date="2018" name="Arch. Microbiol.">
        <title>New insights into the metabolic potential of the phototrophic purple bacterium Rhodopila globiformis DSM 161(T) from its draft genome sequence and evidence for a vanadium-dependent nitrogenase.</title>
        <authorList>
            <person name="Imhoff J.F."/>
            <person name="Rahn T."/>
            <person name="Kunzel S."/>
            <person name="Neulinger S.C."/>
        </authorList>
    </citation>
    <scope>NUCLEOTIDE SEQUENCE [LARGE SCALE GENOMIC DNA]</scope>
    <source>
        <strain evidence="11 12">DSM 161</strain>
    </source>
</reference>
<dbReference type="InterPro" id="IPR004358">
    <property type="entry name" value="Sig_transdc_His_kin-like_C"/>
</dbReference>
<dbReference type="PROSITE" id="PS50109">
    <property type="entry name" value="HIS_KIN"/>
    <property type="match status" value="1"/>
</dbReference>
<dbReference type="SUPFAM" id="SSF47384">
    <property type="entry name" value="Homodimeric domain of signal transducing histidine kinase"/>
    <property type="match status" value="1"/>
</dbReference>